<name>A0ABX2ZJH6_9BACI</name>
<keyword evidence="1" id="KW-0472">Membrane</keyword>
<protein>
    <recommendedName>
        <fullName evidence="4">DUF3397 domain-containing protein</fullName>
    </recommendedName>
</protein>
<gene>
    <name evidence="2" type="ORF">BED47_15610</name>
</gene>
<dbReference type="Pfam" id="PF11877">
    <property type="entry name" value="DUF3397"/>
    <property type="match status" value="1"/>
</dbReference>
<dbReference type="RefSeq" id="WP_069035591.1">
    <property type="nucleotide sequence ID" value="NZ_MDKC01000037.1"/>
</dbReference>
<dbReference type="Proteomes" id="UP000094580">
    <property type="component" value="Unassembled WGS sequence"/>
</dbReference>
<feature type="transmembrane region" description="Helical" evidence="1">
    <location>
        <begin position="39"/>
        <end position="62"/>
    </location>
</feature>
<dbReference type="InterPro" id="IPR024515">
    <property type="entry name" value="DUF3397"/>
</dbReference>
<proteinExistence type="predicted"/>
<organism evidence="2 3">
    <name type="scientific">Gottfriedia luciferensis</name>
    <dbReference type="NCBI Taxonomy" id="178774"/>
    <lineage>
        <taxon>Bacteria</taxon>
        <taxon>Bacillati</taxon>
        <taxon>Bacillota</taxon>
        <taxon>Bacilli</taxon>
        <taxon>Bacillales</taxon>
        <taxon>Bacillaceae</taxon>
        <taxon>Gottfriedia</taxon>
    </lineage>
</organism>
<feature type="transmembrane region" description="Helical" evidence="1">
    <location>
        <begin position="68"/>
        <end position="86"/>
    </location>
</feature>
<feature type="transmembrane region" description="Helical" evidence="1">
    <location>
        <begin position="106"/>
        <end position="126"/>
    </location>
</feature>
<keyword evidence="1" id="KW-0812">Transmembrane</keyword>
<comment type="caution">
    <text evidence="2">The sequence shown here is derived from an EMBL/GenBank/DDBJ whole genome shotgun (WGS) entry which is preliminary data.</text>
</comment>
<evidence type="ECO:0000313" key="3">
    <source>
        <dbReference type="Proteomes" id="UP000094580"/>
    </source>
</evidence>
<keyword evidence="3" id="KW-1185">Reference proteome</keyword>
<evidence type="ECO:0008006" key="4">
    <source>
        <dbReference type="Google" id="ProtNLM"/>
    </source>
</evidence>
<evidence type="ECO:0000313" key="2">
    <source>
        <dbReference type="EMBL" id="ODG89833.1"/>
    </source>
</evidence>
<reference evidence="2 3" key="1">
    <citation type="submission" date="2016-07" db="EMBL/GenBank/DDBJ databases">
        <authorList>
            <person name="Townsley L."/>
            <person name="Shank E.A."/>
        </authorList>
    </citation>
    <scope>NUCLEOTIDE SEQUENCE [LARGE SCALE GENOMIC DNA]</scope>
    <source>
        <strain evidence="2 3">CH01</strain>
    </source>
</reference>
<evidence type="ECO:0000256" key="1">
    <source>
        <dbReference type="SAM" id="Phobius"/>
    </source>
</evidence>
<accession>A0ABX2ZJH6</accession>
<keyword evidence="1" id="KW-1133">Transmembrane helix</keyword>
<sequence>MEKFFIFFISLLIEFPIFSTIFIYMFLKLFFKNNKRKLLLFTLDLSTILYISSSYFVLNMIFPTATGWILINLLLVILFISIILQWKAKRDIRFTKLLKGFWRMSCILFIILHCITVLTGLVLKIAEYNA</sequence>
<dbReference type="EMBL" id="MDKC01000037">
    <property type="protein sequence ID" value="ODG89833.1"/>
    <property type="molecule type" value="Genomic_DNA"/>
</dbReference>
<feature type="transmembrane region" description="Helical" evidence="1">
    <location>
        <begin position="6"/>
        <end position="27"/>
    </location>
</feature>